<sequence>MGRTVGGGVPRVVMIGVLASVLGACGSSSAPTGVPGDGPAGPQRQTIHNVANACWLLHSDAGYVTADATAADYGLSEDASQATSFYFKPSALGAYLLLSDYHREPGERGSKSLLGISDPVGEFLDTLGNFVGEVGYLIGGVGDITDIVLDPLGPGGGIVRPIGDEVGGIGDGLSGINVNPRLAMVDEASDLAVWNLVPATTDRFSLVSAITGQKLAASNGVLALTGVVTEGIYTDFDLVAAEGCDAYPEVGTQARLVDARGPAKYLREVPLFTQAPGAPAYDADDVFGYVDAHAHVTAYEFIGGRVNYGDPFHKFGIDHALDDCAVNHGPQGLLGIIETATSGFNPVHETRGWPDFPFWPRYDSLQHHQTYYKWIERAWLGGLRLLVNHYTGNELLCQLNPQKENDCDFEANWRLQAQRLREMQDYIDAQNGGPGEGWLRIVDNPADARAVIADGKVAVVQGIEISKVFNCGEFLGQPECSREQIVERLDAAYAAGVRHVFPVHKFDNAFGGVYPTESFGIGTILHVGNLAETGHLQEFEACPEHYEGPSTETQGGVNPLGIIDQLLYQVEYLNGQISSTAPLPPLLPPTETGLCNIRGLTELGRYFVEELMRRGMFIEVDHTSSKGIDRILEIAEANGYPGVISSHDWTYVESFLDRIVAGGGTIGRFAAQRDGWVDVLRRANARPARDRVADVVSTGVASDVNGIAHLPRNSSEPMPLYPFRSVDGRVEFDEQVTGDHVFNLYEGRGVAHYGLYPDQIADMQRYSADRSEAEIAEALRAMFSSAEAYLRQWEAVEAWRR</sequence>
<organism evidence="1 2">
    <name type="scientific">Sinimarinibacterium flocculans</name>
    <dbReference type="NCBI Taxonomy" id="985250"/>
    <lineage>
        <taxon>Bacteria</taxon>
        <taxon>Pseudomonadati</taxon>
        <taxon>Pseudomonadota</taxon>
        <taxon>Gammaproteobacteria</taxon>
        <taxon>Nevskiales</taxon>
        <taxon>Nevskiaceae</taxon>
        <taxon>Sinimarinibacterium</taxon>
    </lineage>
</organism>
<proteinExistence type="predicted"/>
<dbReference type="Gene3D" id="3.20.20.140">
    <property type="entry name" value="Metal-dependent hydrolases"/>
    <property type="match status" value="1"/>
</dbReference>
<reference evidence="1 2" key="1">
    <citation type="submission" date="2018-04" db="EMBL/GenBank/DDBJ databases">
        <title>Genomic Encyclopedia of Type Strains, Phase IV (KMG-IV): sequencing the most valuable type-strain genomes for metagenomic binning, comparative biology and taxonomic classification.</title>
        <authorList>
            <person name="Goeker M."/>
        </authorList>
    </citation>
    <scope>NUCLEOTIDE SEQUENCE [LARGE SCALE GENOMIC DNA]</scope>
    <source>
        <strain evidence="1 2">DSM 104150</strain>
    </source>
</reference>
<dbReference type="RefSeq" id="WP_110265408.1">
    <property type="nucleotide sequence ID" value="NZ_CAWNXA010000006.1"/>
</dbReference>
<accession>A0A318EC82</accession>
<keyword evidence="2" id="KW-1185">Reference proteome</keyword>
<gene>
    <name evidence="1" type="ORF">C8D93_10663</name>
</gene>
<dbReference type="OrthoDB" id="6071905at2"/>
<comment type="caution">
    <text evidence="1">The sequence shown here is derived from an EMBL/GenBank/DDBJ whole genome shotgun (WGS) entry which is preliminary data.</text>
</comment>
<evidence type="ECO:0000313" key="2">
    <source>
        <dbReference type="Proteomes" id="UP000248330"/>
    </source>
</evidence>
<name>A0A318EC82_9GAMM</name>
<dbReference type="EMBL" id="QICN01000006">
    <property type="protein sequence ID" value="PXV67087.1"/>
    <property type="molecule type" value="Genomic_DNA"/>
</dbReference>
<dbReference type="SUPFAM" id="SSF51556">
    <property type="entry name" value="Metallo-dependent hydrolases"/>
    <property type="match status" value="1"/>
</dbReference>
<evidence type="ECO:0000313" key="1">
    <source>
        <dbReference type="EMBL" id="PXV67087.1"/>
    </source>
</evidence>
<dbReference type="Proteomes" id="UP000248330">
    <property type="component" value="Unassembled WGS sequence"/>
</dbReference>
<dbReference type="PROSITE" id="PS51257">
    <property type="entry name" value="PROKAR_LIPOPROTEIN"/>
    <property type="match status" value="1"/>
</dbReference>
<dbReference type="AlphaFoldDB" id="A0A318EC82"/>
<protein>
    <submittedName>
        <fullName evidence="1">Membrane dipeptidase (Peptidase family M19)</fullName>
    </submittedName>
</protein>
<dbReference type="InterPro" id="IPR032466">
    <property type="entry name" value="Metal_Hydrolase"/>
</dbReference>